<organism evidence="3 4">
    <name type="scientific">Stereocaulon virgatum</name>
    <dbReference type="NCBI Taxonomy" id="373712"/>
    <lineage>
        <taxon>Eukaryota</taxon>
        <taxon>Fungi</taxon>
        <taxon>Dikarya</taxon>
        <taxon>Ascomycota</taxon>
        <taxon>Pezizomycotina</taxon>
        <taxon>Lecanoromycetes</taxon>
        <taxon>OSLEUM clade</taxon>
        <taxon>Lecanoromycetidae</taxon>
        <taxon>Lecanorales</taxon>
        <taxon>Lecanorineae</taxon>
        <taxon>Stereocaulaceae</taxon>
        <taxon>Stereocaulon</taxon>
    </lineage>
</organism>
<reference evidence="3 4" key="1">
    <citation type="submission" date="2024-09" db="EMBL/GenBank/DDBJ databases">
        <title>Rethinking Asexuality: The Enigmatic Case of Functional Sexual Genes in Lepraria (Stereocaulaceae).</title>
        <authorList>
            <person name="Doellman M."/>
            <person name="Sun Y."/>
            <person name="Barcenas-Pena A."/>
            <person name="Lumbsch H.T."/>
            <person name="Grewe F."/>
        </authorList>
    </citation>
    <scope>NUCLEOTIDE SEQUENCE [LARGE SCALE GENOMIC DNA]</scope>
    <source>
        <strain evidence="3 4">Mercado 3170</strain>
    </source>
</reference>
<keyword evidence="1" id="KW-0175">Coiled coil</keyword>
<evidence type="ECO:0000313" key="4">
    <source>
        <dbReference type="Proteomes" id="UP001590950"/>
    </source>
</evidence>
<gene>
    <name evidence="3" type="ORF">N7G274_008306</name>
</gene>
<evidence type="ECO:0000259" key="2">
    <source>
        <dbReference type="Pfam" id="PF25540"/>
    </source>
</evidence>
<evidence type="ECO:0000313" key="3">
    <source>
        <dbReference type="EMBL" id="KAL2038966.1"/>
    </source>
</evidence>
<feature type="domain" description="DUF7923" evidence="2">
    <location>
        <begin position="77"/>
        <end position="261"/>
    </location>
</feature>
<proteinExistence type="predicted"/>
<accession>A0ABR4A0Z9</accession>
<dbReference type="Pfam" id="PF25540">
    <property type="entry name" value="DUF7923"/>
    <property type="match status" value="1"/>
</dbReference>
<comment type="caution">
    <text evidence="3">The sequence shown here is derived from an EMBL/GenBank/DDBJ whole genome shotgun (WGS) entry which is preliminary data.</text>
</comment>
<dbReference type="Proteomes" id="UP001590950">
    <property type="component" value="Unassembled WGS sequence"/>
</dbReference>
<name>A0ABR4A0Z9_9LECA</name>
<sequence length="392" mass="44329">MATKSLGHVVDDYRARHGRFKDIAVEKDDMISELIEQLEKSRLECRQKALDLESERAERRRHQGRVEELETLTRSQNGRAFVLVLIDADADDYIFHEKFLSKNEGGGKHAADELHARTKDYLRLLNVDATNTEVIVKAYADFKGLQTACLKNGKMKNGASLSLFAHGFNQRQGLFDFVDIGAGKEGVDNKVRECLSFFVGNWQCKHIVLGACHDSGYASFLGKFAADVSTRDRITLLYNNAIHPRIAALGFQKTVRLDTVFAPRLLVELPASATVFSGNGYTNPFTLSERLGPVLRDTEGKRIDKKLKVDARTSYLNVLRGSKLCYYYYLRGRCQGCDMNHTPPPFKAREFDCLWYVAREGMCRKIEKGEDCDDPKCFYRHEIGCQKGSGTV</sequence>
<dbReference type="PANTHER" id="PTHR37543:SF1">
    <property type="entry name" value="CCCH ZINC FINGER DNA BINDING PROTEIN (AFU_ORTHOLOGUE AFUA_5G12760)"/>
    <property type="match status" value="1"/>
</dbReference>
<protein>
    <recommendedName>
        <fullName evidence="2">DUF7923 domain-containing protein</fullName>
    </recommendedName>
</protein>
<dbReference type="EMBL" id="JBEFKJ010000028">
    <property type="protein sequence ID" value="KAL2038966.1"/>
    <property type="molecule type" value="Genomic_DNA"/>
</dbReference>
<dbReference type="InterPro" id="IPR057683">
    <property type="entry name" value="DUF7923"/>
</dbReference>
<evidence type="ECO:0000256" key="1">
    <source>
        <dbReference type="SAM" id="Coils"/>
    </source>
</evidence>
<feature type="coiled-coil region" evidence="1">
    <location>
        <begin position="35"/>
        <end position="72"/>
    </location>
</feature>
<keyword evidence="4" id="KW-1185">Reference proteome</keyword>
<dbReference type="PANTHER" id="PTHR37543">
    <property type="entry name" value="CCCH ZINC FINGER DNA BINDING PROTEIN (AFU_ORTHOLOGUE AFUA_5G12760)"/>
    <property type="match status" value="1"/>
</dbReference>